<evidence type="ECO:0000313" key="2">
    <source>
        <dbReference type="EMBL" id="WVZ65111.1"/>
    </source>
</evidence>
<organism evidence="2 3">
    <name type="scientific">Paspalum notatum var. saurae</name>
    <dbReference type="NCBI Taxonomy" id="547442"/>
    <lineage>
        <taxon>Eukaryota</taxon>
        <taxon>Viridiplantae</taxon>
        <taxon>Streptophyta</taxon>
        <taxon>Embryophyta</taxon>
        <taxon>Tracheophyta</taxon>
        <taxon>Spermatophyta</taxon>
        <taxon>Magnoliopsida</taxon>
        <taxon>Liliopsida</taxon>
        <taxon>Poales</taxon>
        <taxon>Poaceae</taxon>
        <taxon>PACMAD clade</taxon>
        <taxon>Panicoideae</taxon>
        <taxon>Andropogonodae</taxon>
        <taxon>Paspaleae</taxon>
        <taxon>Paspalinae</taxon>
        <taxon>Paspalum</taxon>
    </lineage>
</organism>
<dbReference type="PANTHER" id="PTHR32378:SF10">
    <property type="entry name" value="GUANINE NUCLEOTIDE-BINDING PROTEIN SUBUNIT GAMMA 3"/>
    <property type="match status" value="1"/>
</dbReference>
<reference evidence="2 3" key="1">
    <citation type="submission" date="2024-02" db="EMBL/GenBank/DDBJ databases">
        <title>High-quality chromosome-scale genome assembly of Pensacola bahiagrass (Paspalum notatum Flugge var. saurae).</title>
        <authorList>
            <person name="Vega J.M."/>
            <person name="Podio M."/>
            <person name="Orjuela J."/>
            <person name="Siena L.A."/>
            <person name="Pessino S.C."/>
            <person name="Combes M.C."/>
            <person name="Mariac C."/>
            <person name="Albertini E."/>
            <person name="Pupilli F."/>
            <person name="Ortiz J.P.A."/>
            <person name="Leblanc O."/>
        </authorList>
    </citation>
    <scope>NUCLEOTIDE SEQUENCE [LARGE SCALE GENOMIC DNA]</scope>
    <source>
        <strain evidence="2">R1</strain>
        <tissue evidence="2">Leaf</tissue>
    </source>
</reference>
<evidence type="ECO:0000256" key="1">
    <source>
        <dbReference type="SAM" id="Coils"/>
    </source>
</evidence>
<gene>
    <name evidence="2" type="ORF">U9M48_014529</name>
</gene>
<dbReference type="AlphaFoldDB" id="A0AAQ3WKT4"/>
<dbReference type="PANTHER" id="PTHR32378">
    <property type="entry name" value="GUANINE NUCLEOTIDE-BINDING PROTEIN SUBUNIT GAMMA 3"/>
    <property type="match status" value="1"/>
</dbReference>
<keyword evidence="1" id="KW-0175">Coiled coil</keyword>
<dbReference type="Proteomes" id="UP001341281">
    <property type="component" value="Chromosome 03"/>
</dbReference>
<keyword evidence="3" id="KW-1185">Reference proteome</keyword>
<protein>
    <submittedName>
        <fullName evidence="2">Uncharacterized protein</fullName>
    </submittedName>
</protein>
<dbReference type="InterPro" id="IPR055305">
    <property type="entry name" value="GG3-like"/>
</dbReference>
<evidence type="ECO:0000313" key="3">
    <source>
        <dbReference type="Proteomes" id="UP001341281"/>
    </source>
</evidence>
<sequence>MGEEVAVVLEPPRPKSPPRYPDLCGRRRLQLELQILNREIDFLKDELHSLDGVPPVSRSCKEYALSPFLPSESVATVCVYDEMQSDSISVCSMEAIVAMQSFYLNIFCLCFPNILPFKTCQVKRVCRYKTGPTNTNKEEEAQIMPSFLVDQVCFALYIPVSECIEGQNCAYAHRFSAVPAIACPSAKDHPVSIAPAAHAPMCRAANRAANHATNRAVGPTPVRVVTSHAANQIAHPVVRAAARAANPTAARAANPTAARAATAIRHVANPTANPTAARFATAIRHVANPTAAASSSSAAQTAAPAASQAAPAATPVAVASSAAHVPAAASQAAAVSERNVAASRNAAPALALGAPAASVASRPSNALACSGAAPASSASTASHRAARARLPAASASRRAARGERETVAAAAGGHAAVFRSRRALGVPAGVFGRAESVQKVVDVLGAGIRAVPLDACVEFDSFLSLVAFLFGRYYVGFGFVRTLYML</sequence>
<feature type="coiled-coil region" evidence="1">
    <location>
        <begin position="26"/>
        <end position="53"/>
    </location>
</feature>
<name>A0AAQ3WKT4_PASNO</name>
<accession>A0AAQ3WKT4</accession>
<proteinExistence type="predicted"/>
<dbReference type="EMBL" id="CP144747">
    <property type="protein sequence ID" value="WVZ65111.1"/>
    <property type="molecule type" value="Genomic_DNA"/>
</dbReference>